<name>A0ABW9DFQ1_9BURK</name>
<proteinExistence type="predicted"/>
<reference evidence="1 2" key="1">
    <citation type="journal article" date="2024" name="Chem. Sci.">
        <title>Discovery of megapolipeptins by genome mining of a Burkholderiales bacteria collection.</title>
        <authorList>
            <person name="Paulo B.S."/>
            <person name="Recchia M.J.J."/>
            <person name="Lee S."/>
            <person name="Fergusson C.H."/>
            <person name="Romanowski S.B."/>
            <person name="Hernandez A."/>
            <person name="Krull N."/>
            <person name="Liu D.Y."/>
            <person name="Cavanagh H."/>
            <person name="Bos A."/>
            <person name="Gray C.A."/>
            <person name="Murphy B.T."/>
            <person name="Linington R.G."/>
            <person name="Eustaquio A.S."/>
        </authorList>
    </citation>
    <scope>NUCLEOTIDE SEQUENCE [LARGE SCALE GENOMIC DNA]</scope>
    <source>
        <strain evidence="1 2">RL17-335-BIF-A</strain>
    </source>
</reference>
<comment type="caution">
    <text evidence="1">The sequence shown here is derived from an EMBL/GenBank/DDBJ whole genome shotgun (WGS) entry which is preliminary data.</text>
</comment>
<gene>
    <name evidence="1" type="ORF">PQQ68_29580</name>
</gene>
<protein>
    <submittedName>
        <fullName evidence="1">Uncharacterized protein</fullName>
    </submittedName>
</protein>
<dbReference type="Proteomes" id="UP001629367">
    <property type="component" value="Unassembled WGS sequence"/>
</dbReference>
<dbReference type="EMBL" id="JAQQBZ010000029">
    <property type="protein sequence ID" value="MFM0597190.1"/>
    <property type="molecule type" value="Genomic_DNA"/>
</dbReference>
<organism evidence="1 2">
    <name type="scientific">Paraburkholderia dilworthii</name>
    <dbReference type="NCBI Taxonomy" id="948106"/>
    <lineage>
        <taxon>Bacteria</taxon>
        <taxon>Pseudomonadati</taxon>
        <taxon>Pseudomonadota</taxon>
        <taxon>Betaproteobacteria</taxon>
        <taxon>Burkholderiales</taxon>
        <taxon>Burkholderiaceae</taxon>
        <taxon>Paraburkholderia</taxon>
    </lineage>
</organism>
<evidence type="ECO:0000313" key="1">
    <source>
        <dbReference type="EMBL" id="MFM0597190.1"/>
    </source>
</evidence>
<accession>A0ABW9DFQ1</accession>
<dbReference type="RefSeq" id="WP_408217728.1">
    <property type="nucleotide sequence ID" value="NZ_JAQQBZ010000029.1"/>
</dbReference>
<evidence type="ECO:0000313" key="2">
    <source>
        <dbReference type="Proteomes" id="UP001629367"/>
    </source>
</evidence>
<sequence length="87" mass="9446">MSPSVGAFPEDGITIGMRNPVEVDLTPVADDMSLVKDDAPLATHAIPQVVHGPAYYPVWRVGESPGRGRLIHSRGDGFSFQERDDDK</sequence>
<keyword evidence="2" id="KW-1185">Reference proteome</keyword>